<evidence type="ECO:0000313" key="4">
    <source>
        <dbReference type="EMBL" id="TMW63342.1"/>
    </source>
</evidence>
<protein>
    <submittedName>
        <fullName evidence="4">Uncharacterized protein</fullName>
    </submittedName>
</protein>
<dbReference type="PANTHER" id="PTHR45153">
    <property type="entry name" value="TETRATRICOPEPTIDE REPEAT PROTEIN 16"/>
    <property type="match status" value="1"/>
</dbReference>
<evidence type="ECO:0000256" key="2">
    <source>
        <dbReference type="SAM" id="Coils"/>
    </source>
</evidence>
<gene>
    <name evidence="4" type="ORF">Poli38472_002283</name>
</gene>
<proteinExistence type="predicted"/>
<dbReference type="OrthoDB" id="1926212at2759"/>
<dbReference type="Pfam" id="PF14559">
    <property type="entry name" value="TPR_19"/>
    <property type="match status" value="1"/>
</dbReference>
<keyword evidence="1" id="KW-0802">TPR repeat</keyword>
<dbReference type="Proteomes" id="UP000794436">
    <property type="component" value="Unassembled WGS sequence"/>
</dbReference>
<dbReference type="EMBL" id="SPLM01000072">
    <property type="protein sequence ID" value="TMW63342.1"/>
    <property type="molecule type" value="Genomic_DNA"/>
</dbReference>
<dbReference type="PROSITE" id="PS50005">
    <property type="entry name" value="TPR"/>
    <property type="match status" value="1"/>
</dbReference>
<dbReference type="InterPro" id="IPR019734">
    <property type="entry name" value="TPR_rpt"/>
</dbReference>
<dbReference type="SMART" id="SM00028">
    <property type="entry name" value="TPR"/>
    <property type="match status" value="9"/>
</dbReference>
<keyword evidence="5" id="KW-1185">Reference proteome</keyword>
<organism evidence="4 5">
    <name type="scientific">Pythium oligandrum</name>
    <name type="common">Mycoparasitic fungus</name>
    <dbReference type="NCBI Taxonomy" id="41045"/>
    <lineage>
        <taxon>Eukaryota</taxon>
        <taxon>Sar</taxon>
        <taxon>Stramenopiles</taxon>
        <taxon>Oomycota</taxon>
        <taxon>Peronosporomycetes</taxon>
        <taxon>Pythiales</taxon>
        <taxon>Pythiaceae</taxon>
        <taxon>Pythium</taxon>
    </lineage>
</organism>
<dbReference type="AlphaFoldDB" id="A0A8K1CJH0"/>
<feature type="region of interest" description="Disordered" evidence="3">
    <location>
        <begin position="471"/>
        <end position="513"/>
    </location>
</feature>
<dbReference type="Gene3D" id="1.25.40.10">
    <property type="entry name" value="Tetratricopeptide repeat domain"/>
    <property type="match status" value="5"/>
</dbReference>
<keyword evidence="2" id="KW-0175">Coiled coil</keyword>
<dbReference type="SUPFAM" id="SSF48452">
    <property type="entry name" value="TPR-like"/>
    <property type="match status" value="2"/>
</dbReference>
<sequence length="539" mass="61456">MSSPASIVNLTPLEAAEVKDQEADECIALGDLDGALQALHKAIYFRPDHAPLHAKLARVYWDLCDLKSAMASYRKLFAVDRNPSQRIKDQFAALLDLHAYSLLTLGETPTVVIAYLTEAIQLNGLDETYWLHRALAHIQAQSYEKALKDVDHCVNLNGKEVEYFVLRAKLHWKLHVHDRATNDIHRAAALEPLHPEVIEHAQRLRKESEAIYARACQHLITHEFAEAIKCLTSAAEIAPEETKIYMARASAYRELSDFTTALKDVDKAMSCHKKRFEAAQKQRNQVEQSNTDLTKENREISTMRILILNDMALQCLRNKSYQVALTAMNQVIRGDLELRQTYHEAFCDPQYHVNRGDAYRGLSNFQAALADYHHALELLPDSQDVKTRVALVHYQFGIDLFNQARFDKAELEFIKAIEQDGNVSEYHVRKGDSARFQEKHDVACVDYQNALALNPSDDEICNKLRQYSIETTPMRRPAKNERPKPQKQDEETLREARSAHSASPTALEQALASYQKKNKVVKDLFHQRPTLPPATKRPT</sequence>
<evidence type="ECO:0000313" key="5">
    <source>
        <dbReference type="Proteomes" id="UP000794436"/>
    </source>
</evidence>
<dbReference type="InterPro" id="IPR011990">
    <property type="entry name" value="TPR-like_helical_dom_sf"/>
</dbReference>
<evidence type="ECO:0000256" key="1">
    <source>
        <dbReference type="PROSITE-ProRule" id="PRU00339"/>
    </source>
</evidence>
<dbReference type="PANTHER" id="PTHR45153:SF1">
    <property type="entry name" value="TETRATRICOPEPTIDE REPEAT PROTEIN 16"/>
    <property type="match status" value="1"/>
</dbReference>
<comment type="caution">
    <text evidence="4">The sequence shown here is derived from an EMBL/GenBank/DDBJ whole genome shotgun (WGS) entry which is preliminary data.</text>
</comment>
<evidence type="ECO:0000256" key="3">
    <source>
        <dbReference type="SAM" id="MobiDB-lite"/>
    </source>
</evidence>
<feature type="compositionally biased region" description="Basic and acidic residues" evidence="3">
    <location>
        <begin position="478"/>
        <end position="498"/>
    </location>
</feature>
<name>A0A8K1CJH0_PYTOL</name>
<feature type="region of interest" description="Disordered" evidence="3">
    <location>
        <begin position="520"/>
        <end position="539"/>
    </location>
</feature>
<feature type="repeat" description="TPR" evidence="1">
    <location>
        <begin position="349"/>
        <end position="382"/>
    </location>
</feature>
<accession>A0A8K1CJH0</accession>
<reference evidence="4" key="1">
    <citation type="submission" date="2019-03" db="EMBL/GenBank/DDBJ databases">
        <title>Long read genome sequence of the mycoparasitic Pythium oligandrum ATCC 38472 isolated from sugarbeet rhizosphere.</title>
        <authorList>
            <person name="Gaulin E."/>
        </authorList>
    </citation>
    <scope>NUCLEOTIDE SEQUENCE</scope>
    <source>
        <strain evidence="4">ATCC 38472_TT</strain>
    </source>
</reference>
<feature type="coiled-coil region" evidence="2">
    <location>
        <begin position="269"/>
        <end position="299"/>
    </location>
</feature>